<evidence type="ECO:0008006" key="3">
    <source>
        <dbReference type="Google" id="ProtNLM"/>
    </source>
</evidence>
<evidence type="ECO:0000313" key="1">
    <source>
        <dbReference type="EMBL" id="NKE58594.1"/>
    </source>
</evidence>
<accession>A0ABX1FIN6</accession>
<organism evidence="1 2">
    <name type="scientific">Lentzea indica</name>
    <dbReference type="NCBI Taxonomy" id="2604800"/>
    <lineage>
        <taxon>Bacteria</taxon>
        <taxon>Bacillati</taxon>
        <taxon>Actinomycetota</taxon>
        <taxon>Actinomycetes</taxon>
        <taxon>Pseudonocardiales</taxon>
        <taxon>Pseudonocardiaceae</taxon>
        <taxon>Lentzea</taxon>
    </lineage>
</organism>
<dbReference type="Proteomes" id="UP001515943">
    <property type="component" value="Unassembled WGS sequence"/>
</dbReference>
<reference evidence="1 2" key="1">
    <citation type="submission" date="2019-08" db="EMBL/GenBank/DDBJ databases">
        <title>Lentzea from Indian Himalayas.</title>
        <authorList>
            <person name="Mandal S."/>
            <person name="Mallick Gupta A."/>
            <person name="Maiti P.K."/>
            <person name="Sarkar J."/>
            <person name="Mandal S."/>
        </authorList>
    </citation>
    <scope>NUCLEOTIDE SEQUENCE [LARGE SCALE GENOMIC DNA]</scope>
    <source>
        <strain evidence="1 2">PSKA42</strain>
    </source>
</reference>
<dbReference type="InterPro" id="IPR027417">
    <property type="entry name" value="P-loop_NTPase"/>
</dbReference>
<dbReference type="Gene3D" id="3.40.50.300">
    <property type="entry name" value="P-loop containing nucleotide triphosphate hydrolases"/>
    <property type="match status" value="1"/>
</dbReference>
<comment type="caution">
    <text evidence="1">The sequence shown here is derived from an EMBL/GenBank/DDBJ whole genome shotgun (WGS) entry which is preliminary data.</text>
</comment>
<dbReference type="EMBL" id="VSRL01000058">
    <property type="protein sequence ID" value="NKE58594.1"/>
    <property type="molecule type" value="Genomic_DNA"/>
</dbReference>
<dbReference type="RefSeq" id="WP_167975259.1">
    <property type="nucleotide sequence ID" value="NZ_VSRL01000058.1"/>
</dbReference>
<gene>
    <name evidence="1" type="ORF">FXN61_17925</name>
</gene>
<proteinExistence type="predicted"/>
<name>A0ABX1FIN6_9PSEU</name>
<evidence type="ECO:0000313" key="2">
    <source>
        <dbReference type="Proteomes" id="UP001515943"/>
    </source>
</evidence>
<keyword evidence="2" id="KW-1185">Reference proteome</keyword>
<protein>
    <recommendedName>
        <fullName evidence="3">AAA+ ATPase domain-containing protein</fullName>
    </recommendedName>
</protein>
<sequence>MARQARAGAGRVAGSSGDSGVEYRRGVAAYAVAHGLVGAPLLGLDIPSVDAQVQAVTLETDDAVDDLRIDFTSGWAAQIQAKRTLRKGPVLMKAVAQWKQAGAEELNPEKDRLVIVTGSLNGPMRILQRALERNRLRLAGPPTGEEATELAYLEGLLEPLSADQRQVVRQCAAIWELPVEEPDQHGAQVAISRLQLVVESTNADDAERAWKSLLGLAGRAARLRAGHDVAAWRTALVGEGIALRRRHGTLDFEWLRERAEEAVHQIGARYTPELSVKVPLGRVMEGVARVPRALSLFRKELRTARNLVNKARKARGASPEVHSFADRLAALEHEVRVFGGGAELPAAWALECREIGDLLIAEAETLDDRRADRLNESARAVWEAAQSLASDTAAAWQHNALLISGEPGRGKSHLLADTLRAALDRGQPAVLLLGQQFVPGEPWEQMRTLLGWNGTVVQFLEALNDLAAARQCRALLMIDALNEGGGKDVWSAHLASFLTRVARHRSIAVVLTVRSAAESVCVGAGARDLLYRVEHEGFVGAEFDAVHAFFRHYELTPPSAPLVLPEFREPLFLSIYCRAAQLRPSLLRGSPPGISTVLDAYLAEMDGPVCELADADPHEQVVRQACLRLVEKMRTAGTPHLSSAEAKEVLEGVHGSQGFSRSLLAGMLGERILADDYVSTATGTQRVIRFSYERLADHLAATTIISQARRADGSLDLDRLIGAIDTIPAGGGTIDALAICLPEQAGVELVEVMSPQGEDERVALVRRVLRSLPLRVPSKITGAAEQLLRSALLGSDRRNARLAADIAISIACRPGHRLDAEWLHRMLLSLSMPDRDATWSVAIAGERRSATPYRWLLRWLQHDDQRAIESLSPDSARAVAITAMWSFTCPDRFLRDQMTRWVVRLMSAHPHVLPMLLDRALEIDDLYVLERVCAVVYGTALRGIVPDHLRAVATVLEGKVFAGEPPAHILIRDYARGIMRLAHQHALVSEEAWLRAAGPWSSPWPGKTLPTREEFERDYPAFDGDGSHENKPLWLPLHNGLFGLGDFGVKIIGSDHPHSFPFTPAPAPWLVGAEQQGGCVEDGGDEAPSMLEQWMQDPDMPAKLRAQLQDLLDYSAGLASAGAVRREAFDTEMVCRFVFAGVVERGWTPARFREVDVHLMQNSGDSGRSSHKRERIAKKYQWQAWHEAYARLADTHALRDVPDLPSALGIDIAIDQIRDIDPTHLLTGNPEGDSDDDPDDQAVAFYAEPAAPDLTTWDTHTQWVTDPTAMLDTAKLQIIVGSDLLETPAGRALHLNAESRWLALSSTTVWNWDQFGRTPQLSHDVWADHAIVEHVLLIKLEDAKAALRTAPERYDPSRFRYEFVDGPFLGEVPDQSHYEALLRHRELGGRDDDGFGIDASAVTTTDRYVWEGGISDCSLHATVSVSFPSKPLFDILSPGGKVRDGATYAPDGTLIAFSQGAYQVDDGVDLFVRADRMHEALRVSGHALVRVVFQERRGGTDLHSHAKFAGMQTRTSVHVHEPADDAGWRLIGTAPHHDELVPPRKD</sequence>